<evidence type="ECO:0000313" key="4">
    <source>
        <dbReference type="Proteomes" id="UP000713479"/>
    </source>
</evidence>
<dbReference type="AlphaFoldDB" id="A0A8T3VGI2"/>
<dbReference type="Proteomes" id="UP000713479">
    <property type="component" value="Unassembled WGS sequence"/>
</dbReference>
<gene>
    <name evidence="3" type="ORF">E7Z74_00235</name>
</gene>
<protein>
    <submittedName>
        <fullName evidence="3">Uncharacterized protein</fullName>
    </submittedName>
</protein>
<feature type="transmembrane region" description="Helical" evidence="2">
    <location>
        <begin position="7"/>
        <end position="27"/>
    </location>
</feature>
<feature type="compositionally biased region" description="Low complexity" evidence="1">
    <location>
        <begin position="257"/>
        <end position="294"/>
    </location>
</feature>
<comment type="caution">
    <text evidence="3">The sequence shown here is derived from an EMBL/GenBank/DDBJ whole genome shotgun (WGS) entry which is preliminary data.</text>
</comment>
<name>A0A8T3VGI2_9EURY</name>
<proteinExistence type="predicted"/>
<keyword evidence="2" id="KW-0472">Membrane</keyword>
<feature type="region of interest" description="Disordered" evidence="1">
    <location>
        <begin position="257"/>
        <end position="304"/>
    </location>
</feature>
<evidence type="ECO:0000313" key="3">
    <source>
        <dbReference type="EMBL" id="MBE6509687.1"/>
    </source>
</evidence>
<dbReference type="EMBL" id="SUTF01000001">
    <property type="protein sequence ID" value="MBE6509687.1"/>
    <property type="molecule type" value="Genomic_DNA"/>
</dbReference>
<accession>A0A8T3VGI2</accession>
<evidence type="ECO:0000256" key="2">
    <source>
        <dbReference type="SAM" id="Phobius"/>
    </source>
</evidence>
<keyword evidence="2" id="KW-0812">Transmembrane</keyword>
<organism evidence="3 4">
    <name type="scientific">Methanobrevibacter millerae</name>
    <dbReference type="NCBI Taxonomy" id="230361"/>
    <lineage>
        <taxon>Archaea</taxon>
        <taxon>Methanobacteriati</taxon>
        <taxon>Methanobacteriota</taxon>
        <taxon>Methanomada group</taxon>
        <taxon>Methanobacteria</taxon>
        <taxon>Methanobacteriales</taxon>
        <taxon>Methanobacteriaceae</taxon>
        <taxon>Methanobrevibacter</taxon>
    </lineage>
</organism>
<keyword evidence="2" id="KW-1133">Transmembrane helix</keyword>
<sequence>MKLNSHIIFLIVIVGIITAGVVGATLLSNGPMKQVDFDGIKVNVPSDANFVKTNDGYADSKYGIAIHPFKDNASASNYLKGVTGASVIALKNQPPQSVAFVQGDDTNVLITNGKEAVALGAKDQNLVTDMANSVVFSNHQKSVKPKPVVPGIAPPPHLEIHNDFYLIKALVLQVNNDIFNAAVFQNNTAMIVDGYNAASDQGTLDQYTASEFTQTASSNASASSNGAVANNANTSLLDNPQVSNVVGFLSSGDSNAGSAADGDAAQSNGGSVPFLSGNGASGSSVASTSGDSGSSTGGDSGQQKVDMDEFKLELEKQYPGYTVGVKEDGDYYIVSLKDSSGQVVEKMKYDAFTGQFIEKMDK</sequence>
<reference evidence="3" key="1">
    <citation type="submission" date="2019-04" db="EMBL/GenBank/DDBJ databases">
        <title>Evolution of Biomass-Degrading Anaerobic Consortia Revealed by Metagenomics.</title>
        <authorList>
            <person name="Peng X."/>
        </authorList>
    </citation>
    <scope>NUCLEOTIDE SEQUENCE</scope>
    <source>
        <strain evidence="3">SIG13</strain>
    </source>
</reference>
<evidence type="ECO:0000256" key="1">
    <source>
        <dbReference type="SAM" id="MobiDB-lite"/>
    </source>
</evidence>